<dbReference type="Proteomes" id="UP000076738">
    <property type="component" value="Unassembled WGS sequence"/>
</dbReference>
<feature type="chain" id="PRO_5007889141" evidence="2">
    <location>
        <begin position="20"/>
        <end position="261"/>
    </location>
</feature>
<evidence type="ECO:0000313" key="4">
    <source>
        <dbReference type="Proteomes" id="UP000076738"/>
    </source>
</evidence>
<reference evidence="3 4" key="1">
    <citation type="journal article" date="2016" name="Mol. Biol. Evol.">
        <title>Comparative Genomics of Early-Diverging Mushroom-Forming Fungi Provides Insights into the Origins of Lignocellulose Decay Capabilities.</title>
        <authorList>
            <person name="Nagy L.G."/>
            <person name="Riley R."/>
            <person name="Tritt A."/>
            <person name="Adam C."/>
            <person name="Daum C."/>
            <person name="Floudas D."/>
            <person name="Sun H."/>
            <person name="Yadav J.S."/>
            <person name="Pangilinan J."/>
            <person name="Larsson K.H."/>
            <person name="Matsuura K."/>
            <person name="Barry K."/>
            <person name="Labutti K."/>
            <person name="Kuo R."/>
            <person name="Ohm R.A."/>
            <person name="Bhattacharya S.S."/>
            <person name="Shirouzu T."/>
            <person name="Yoshinaga Y."/>
            <person name="Martin F.M."/>
            <person name="Grigoriev I.V."/>
            <person name="Hibbett D.S."/>
        </authorList>
    </citation>
    <scope>NUCLEOTIDE SEQUENCE [LARGE SCALE GENOMIC DNA]</scope>
    <source>
        <strain evidence="3 4">TUFC12733</strain>
    </source>
</reference>
<feature type="compositionally biased region" description="Low complexity" evidence="1">
    <location>
        <begin position="61"/>
        <end position="78"/>
    </location>
</feature>
<gene>
    <name evidence="3" type="ORF">CALVIDRAFT_528982</name>
</gene>
<dbReference type="PROSITE" id="PS51257">
    <property type="entry name" value="PROKAR_LIPOPROTEIN"/>
    <property type="match status" value="1"/>
</dbReference>
<organism evidence="3 4">
    <name type="scientific">Calocera viscosa (strain TUFC12733)</name>
    <dbReference type="NCBI Taxonomy" id="1330018"/>
    <lineage>
        <taxon>Eukaryota</taxon>
        <taxon>Fungi</taxon>
        <taxon>Dikarya</taxon>
        <taxon>Basidiomycota</taxon>
        <taxon>Agaricomycotina</taxon>
        <taxon>Dacrymycetes</taxon>
        <taxon>Dacrymycetales</taxon>
        <taxon>Dacrymycetaceae</taxon>
        <taxon>Calocera</taxon>
    </lineage>
</organism>
<evidence type="ECO:0000256" key="2">
    <source>
        <dbReference type="SAM" id="SignalP"/>
    </source>
</evidence>
<dbReference type="AlphaFoldDB" id="A0A167K3G0"/>
<proteinExistence type="predicted"/>
<dbReference type="OrthoDB" id="4584900at2759"/>
<name>A0A167K3G0_CALVF</name>
<keyword evidence="2" id="KW-0732">Signal</keyword>
<feature type="region of interest" description="Disordered" evidence="1">
    <location>
        <begin position="27"/>
        <end position="79"/>
    </location>
</feature>
<accession>A0A167K3G0</accession>
<evidence type="ECO:0000313" key="3">
    <source>
        <dbReference type="EMBL" id="KZO94218.1"/>
    </source>
</evidence>
<evidence type="ECO:0000256" key="1">
    <source>
        <dbReference type="SAM" id="MobiDB-lite"/>
    </source>
</evidence>
<sequence length="261" mass="27735">MRSFVYLTFVSALLSCVSALPQPTRSYGRNSDLPATNAERIRRGLPLKAPARRGTGVGARSSASSSASASPSPSPSSSVRAGYVAVFSGDSRIGYLQCSETCQIIPNNESYYATAVHFNPDSQGEPFDIVYSGGSNPNMGGLVEAFSGDLADGSAAFIHSEARIQSVPTTNPGSIPFSSHAEFTESAIWSYNKSDGLLTPTWTNSLNDDITTLIMSDINGDLFLSGDADAFILKHGSRSFGPLCSFSRCSRSFLLLVCMDH</sequence>
<protein>
    <submittedName>
        <fullName evidence="3">Uncharacterized protein</fullName>
    </submittedName>
</protein>
<keyword evidence="4" id="KW-1185">Reference proteome</keyword>
<dbReference type="STRING" id="1330018.A0A167K3G0"/>
<feature type="signal peptide" evidence="2">
    <location>
        <begin position="1"/>
        <end position="19"/>
    </location>
</feature>
<dbReference type="EMBL" id="KV417296">
    <property type="protein sequence ID" value="KZO94218.1"/>
    <property type="molecule type" value="Genomic_DNA"/>
</dbReference>